<dbReference type="GO" id="GO:0009231">
    <property type="term" value="P:riboflavin biosynthetic process"/>
    <property type="evidence" value="ECO:0007669"/>
    <property type="project" value="TreeGrafter"/>
</dbReference>
<dbReference type="NCBIfam" id="TIGR03964">
    <property type="entry name" value="mycofact_creat"/>
    <property type="match status" value="1"/>
</dbReference>
<dbReference type="AlphaFoldDB" id="A0A8H2PH87"/>
<dbReference type="InterPro" id="IPR023871">
    <property type="entry name" value="MftE"/>
</dbReference>
<dbReference type="InterPro" id="IPR024087">
    <property type="entry name" value="Creatininase-like_sf"/>
</dbReference>
<comment type="caution">
    <text evidence="6">The sequence shown here is derived from an EMBL/GenBank/DDBJ whole genome shotgun (WGS) entry which is preliminary data.</text>
</comment>
<reference evidence="6" key="1">
    <citation type="submission" date="2018-01" db="EMBL/GenBank/DDBJ databases">
        <title>Comparative genomics of Mycobacterium mucogenicum and Mycobacterium neoaurum clade members emphasizing tRNA and non-coding RNA.</title>
        <authorList>
            <person name="Behra P.R.K."/>
            <person name="Pettersson B.M.F."/>
            <person name="Das S."/>
            <person name="Dasgupta S."/>
            <person name="Kirsebom L.A."/>
        </authorList>
    </citation>
    <scope>NUCLEOTIDE SEQUENCE</scope>
    <source>
        <strain evidence="6">DSM 44124</strain>
    </source>
</reference>
<dbReference type="EMBL" id="POTL01000001">
    <property type="protein sequence ID" value="TLH54855.1"/>
    <property type="molecule type" value="Genomic_DNA"/>
</dbReference>
<name>A0A8H2PH87_MYCMU</name>
<organism evidence="6">
    <name type="scientific">Mycolicibacterium mucogenicum DSM 44124</name>
    <dbReference type="NCBI Taxonomy" id="1226753"/>
    <lineage>
        <taxon>Bacteria</taxon>
        <taxon>Bacillati</taxon>
        <taxon>Actinomycetota</taxon>
        <taxon>Actinomycetes</taxon>
        <taxon>Mycobacteriales</taxon>
        <taxon>Mycobacteriaceae</taxon>
        <taxon>Mycolicibacterium</taxon>
    </lineage>
</organism>
<dbReference type="Gene3D" id="3.40.50.10310">
    <property type="entry name" value="Creatininase"/>
    <property type="match status" value="1"/>
</dbReference>
<dbReference type="GO" id="GO:0046872">
    <property type="term" value="F:metal ion binding"/>
    <property type="evidence" value="ECO:0007669"/>
    <property type="project" value="UniProtKB-KW"/>
</dbReference>
<gene>
    <name evidence="6" type="primary">mftE</name>
    <name evidence="6" type="ORF">C1S78_22955</name>
</gene>
<accession>A0A8H2PH87</accession>
<keyword evidence="3" id="KW-0378">Hydrolase</keyword>
<sequence>MVAYTATIGAQRANSAYHRRVPFPSELGNSTSRQLQSLRPSLIVPIGSTEQHGPHLPLDTDTRIAEAVSRSVAARLCEAAESDQAGGVAQPAWLVASAISYGASGEHESFPGTISIGLAALEHLLVEFGRSACNWAGRIVFVNGHGGNVAALTAATTLLRAEGRDVAWCPCAAAGADAHAGHTETSVLLHLSPADVWVEESVVGNTAPLPELLPALRRGGVAAVSAVGVLGDPTTATALDGSRIFAEMVEGSVRRISAWRPSSGGMLA</sequence>
<dbReference type="InterPro" id="IPR003785">
    <property type="entry name" value="Creatininase/forma_Hydrolase"/>
</dbReference>
<protein>
    <submittedName>
        <fullName evidence="6">Mycofactocin biosynthesis peptidyl-dipeptidase MftE</fullName>
    </submittedName>
</protein>
<evidence type="ECO:0000313" key="6">
    <source>
        <dbReference type="EMBL" id="TLH54855.1"/>
    </source>
</evidence>
<dbReference type="GO" id="GO:0016811">
    <property type="term" value="F:hydrolase activity, acting on carbon-nitrogen (but not peptide) bonds, in linear amides"/>
    <property type="evidence" value="ECO:0007669"/>
    <property type="project" value="TreeGrafter"/>
</dbReference>
<keyword evidence="4" id="KW-0862">Zinc</keyword>
<dbReference type="Pfam" id="PF02633">
    <property type="entry name" value="Creatininase"/>
    <property type="match status" value="1"/>
</dbReference>
<evidence type="ECO:0000256" key="5">
    <source>
        <dbReference type="ARBA" id="ARBA00024029"/>
    </source>
</evidence>
<keyword evidence="2" id="KW-0479">Metal-binding</keyword>
<evidence type="ECO:0000256" key="2">
    <source>
        <dbReference type="ARBA" id="ARBA00022723"/>
    </source>
</evidence>
<evidence type="ECO:0000256" key="4">
    <source>
        <dbReference type="ARBA" id="ARBA00022833"/>
    </source>
</evidence>
<evidence type="ECO:0000256" key="1">
    <source>
        <dbReference type="ARBA" id="ARBA00001947"/>
    </source>
</evidence>
<comment type="cofactor">
    <cofactor evidence="1">
        <name>Zn(2+)</name>
        <dbReference type="ChEBI" id="CHEBI:29105"/>
    </cofactor>
</comment>
<evidence type="ECO:0000256" key="3">
    <source>
        <dbReference type="ARBA" id="ARBA00022801"/>
    </source>
</evidence>
<dbReference type="PANTHER" id="PTHR35005">
    <property type="entry name" value="3-DEHYDRO-SCYLLO-INOSOSE HYDROLASE"/>
    <property type="match status" value="1"/>
</dbReference>
<dbReference type="PANTHER" id="PTHR35005:SF1">
    <property type="entry name" value="2-AMINO-5-FORMYLAMINO-6-RIBOSYLAMINOPYRIMIDIN-4(3H)-ONE 5'-MONOPHOSPHATE DEFORMYLASE"/>
    <property type="match status" value="1"/>
</dbReference>
<dbReference type="SUPFAM" id="SSF102215">
    <property type="entry name" value="Creatininase"/>
    <property type="match status" value="1"/>
</dbReference>
<proteinExistence type="inferred from homology"/>
<comment type="similarity">
    <text evidence="5">Belongs to the creatininase superfamily.</text>
</comment>